<name>A0A2H9U8B0_9GAMM</name>
<keyword evidence="5" id="KW-0540">Nuclease</keyword>
<sequence length="468" mass="52962">MNAADNILAGKYKPYPAYKDSGVEWLGNIPSHWLTSKMRYMFTFGKGLTITKENLRDEGIPCVNYGEVHSKYGFEVDPTKNYLKCVEEEYLKTSFSSVINIGDFVFADTSEDIDGSGNFTQLTSNVVTFAGYHTIIVRPIDKSSHRFFAYLFDSKEFRTAIRHAVKGVKVFSITQAILRGADIWLPSQDERQRIAAFLDYETARIDRLIAQQQRLIELLKEKRQAVISHAVTKGLNPNTPMKDSGIEWLGQVPEHWIVRRLKHTASIQSGIPKGKDLAGKETITVPMLRVANVQDGYLNLNNVHEIEIETHELFRYSLKVGDVLMNEGGDNDKLGRGAVWAGQINPCIHQNHVFAIRVNKIESEWLSWLTSSSYAKHYFYSVSKQSTNLASISSSNVKETPLFLPPKIERVEIMRYLNEKLAKFSRIESQTIKKIELLQERRTALISSAVTGKIDLRGWTPPVAGEAA</sequence>
<dbReference type="OrthoDB" id="9798929at2"/>
<keyword evidence="3" id="KW-0238">DNA-binding</keyword>
<dbReference type="EMBL" id="PGGC01000022">
    <property type="protein sequence ID" value="PJG60238.1"/>
    <property type="molecule type" value="Genomic_DNA"/>
</dbReference>
<dbReference type="REBASE" id="260125">
    <property type="entry name" value="S.Aca2508ORF3065P"/>
</dbReference>
<evidence type="ECO:0000313" key="6">
    <source>
        <dbReference type="Proteomes" id="UP000235861"/>
    </source>
</evidence>
<dbReference type="CDD" id="cd17253">
    <property type="entry name" value="RMtype1_S_Eco933I-TRD2-CR2_like"/>
    <property type="match status" value="1"/>
</dbReference>
<dbReference type="GO" id="GO:0004519">
    <property type="term" value="F:endonuclease activity"/>
    <property type="evidence" value="ECO:0007669"/>
    <property type="project" value="UniProtKB-KW"/>
</dbReference>
<protein>
    <submittedName>
        <fullName evidence="5">Restriction endonuclease subunit S</fullName>
    </submittedName>
</protein>
<keyword evidence="6" id="KW-1185">Reference proteome</keyword>
<dbReference type="PANTHER" id="PTHR43140">
    <property type="entry name" value="TYPE-1 RESTRICTION ENZYME ECOKI SPECIFICITY PROTEIN"/>
    <property type="match status" value="1"/>
</dbReference>
<evidence type="ECO:0000313" key="5">
    <source>
        <dbReference type="EMBL" id="PJG60238.1"/>
    </source>
</evidence>
<keyword evidence="5" id="KW-0255">Endonuclease</keyword>
<evidence type="ECO:0000256" key="2">
    <source>
        <dbReference type="ARBA" id="ARBA00022747"/>
    </source>
</evidence>
<feature type="domain" description="Type I restriction modification DNA specificity" evidence="4">
    <location>
        <begin position="30"/>
        <end position="214"/>
    </location>
</feature>
<dbReference type="Pfam" id="PF01420">
    <property type="entry name" value="Methylase_S"/>
    <property type="match status" value="2"/>
</dbReference>
<dbReference type="AlphaFoldDB" id="A0A2H9U8B0"/>
<dbReference type="RefSeq" id="WP_100292794.1">
    <property type="nucleotide sequence ID" value="NZ_PGGC01000022.1"/>
</dbReference>
<feature type="domain" description="Type I restriction modification DNA specificity" evidence="4">
    <location>
        <begin position="253"/>
        <end position="436"/>
    </location>
</feature>
<comment type="similarity">
    <text evidence="1">Belongs to the type-I restriction system S methylase family.</text>
</comment>
<reference evidence="5 6" key="1">
    <citation type="submission" date="2017-11" db="EMBL/GenBank/DDBJ databases">
        <title>Draft genome sequence of environmental isolate Aeromonas cavernicola sp. nov. MDC 2508.</title>
        <authorList>
            <person name="Colston S.M."/>
            <person name="Navarro A."/>
            <person name="Martinez-Murcia A.J."/>
            <person name="Graf J."/>
        </authorList>
    </citation>
    <scope>NUCLEOTIDE SEQUENCE [LARGE SCALE GENOMIC DNA]</scope>
    <source>
        <strain evidence="5 6">MDC 2508</strain>
    </source>
</reference>
<proteinExistence type="inferred from homology"/>
<keyword evidence="2" id="KW-0680">Restriction system</keyword>
<gene>
    <name evidence="5" type="ORF">CUC53_03050</name>
</gene>
<evidence type="ECO:0000256" key="1">
    <source>
        <dbReference type="ARBA" id="ARBA00010923"/>
    </source>
</evidence>
<dbReference type="Gene3D" id="3.90.220.20">
    <property type="entry name" value="DNA methylase specificity domains"/>
    <property type="match status" value="2"/>
</dbReference>
<dbReference type="InterPro" id="IPR051212">
    <property type="entry name" value="Type-I_RE_S_subunit"/>
</dbReference>
<keyword evidence="5" id="KW-0378">Hydrolase</keyword>
<dbReference type="PANTHER" id="PTHR43140:SF1">
    <property type="entry name" value="TYPE I RESTRICTION ENZYME ECOKI SPECIFICITY SUBUNIT"/>
    <property type="match status" value="1"/>
</dbReference>
<dbReference type="SUPFAM" id="SSF116734">
    <property type="entry name" value="DNA methylase specificity domain"/>
    <property type="match status" value="2"/>
</dbReference>
<dbReference type="InterPro" id="IPR044946">
    <property type="entry name" value="Restrct_endonuc_typeI_TRD_sf"/>
</dbReference>
<dbReference type="InterPro" id="IPR000055">
    <property type="entry name" value="Restrct_endonuc_typeI_TRD"/>
</dbReference>
<evidence type="ECO:0000259" key="4">
    <source>
        <dbReference type="Pfam" id="PF01420"/>
    </source>
</evidence>
<dbReference type="Proteomes" id="UP000235861">
    <property type="component" value="Unassembled WGS sequence"/>
</dbReference>
<dbReference type="Gene3D" id="1.10.287.1120">
    <property type="entry name" value="Bipartite methylase S protein"/>
    <property type="match status" value="1"/>
</dbReference>
<comment type="caution">
    <text evidence="5">The sequence shown here is derived from an EMBL/GenBank/DDBJ whole genome shotgun (WGS) entry which is preliminary data.</text>
</comment>
<evidence type="ECO:0000256" key="3">
    <source>
        <dbReference type="ARBA" id="ARBA00023125"/>
    </source>
</evidence>
<dbReference type="GO" id="GO:0009307">
    <property type="term" value="P:DNA restriction-modification system"/>
    <property type="evidence" value="ECO:0007669"/>
    <property type="project" value="UniProtKB-KW"/>
</dbReference>
<organism evidence="5 6">
    <name type="scientific">Aeromonas cavernicola</name>
    <dbReference type="NCBI Taxonomy" id="1006623"/>
    <lineage>
        <taxon>Bacteria</taxon>
        <taxon>Pseudomonadati</taxon>
        <taxon>Pseudomonadota</taxon>
        <taxon>Gammaproteobacteria</taxon>
        <taxon>Aeromonadales</taxon>
        <taxon>Aeromonadaceae</taxon>
        <taxon>Aeromonas</taxon>
    </lineage>
</organism>
<accession>A0A2H9U8B0</accession>
<dbReference type="GO" id="GO:0003677">
    <property type="term" value="F:DNA binding"/>
    <property type="evidence" value="ECO:0007669"/>
    <property type="project" value="UniProtKB-KW"/>
</dbReference>